<dbReference type="OrthoDB" id="1702342at2759"/>
<dbReference type="InterPro" id="IPR043128">
    <property type="entry name" value="Rev_trsase/Diguanyl_cyclase"/>
</dbReference>
<dbReference type="Gene3D" id="3.10.10.10">
    <property type="entry name" value="HIV Type 1 Reverse Transcriptase, subunit A, domain 1"/>
    <property type="match status" value="1"/>
</dbReference>
<dbReference type="AlphaFoldDB" id="A0A5N6PWN6"/>
<dbReference type="Gene3D" id="3.30.70.270">
    <property type="match status" value="1"/>
</dbReference>
<dbReference type="PROSITE" id="PS50878">
    <property type="entry name" value="RT_POL"/>
    <property type="match status" value="1"/>
</dbReference>
<dbReference type="InterPro" id="IPR000477">
    <property type="entry name" value="RT_dom"/>
</dbReference>
<feature type="domain" description="Reverse transcriptase" evidence="1">
    <location>
        <begin position="1"/>
        <end position="152"/>
    </location>
</feature>
<dbReference type="PANTHER" id="PTHR24559">
    <property type="entry name" value="TRANSPOSON TY3-I GAG-POL POLYPROTEIN"/>
    <property type="match status" value="1"/>
</dbReference>
<gene>
    <name evidence="2" type="ORF">E3N88_04489</name>
</gene>
<evidence type="ECO:0000313" key="2">
    <source>
        <dbReference type="EMBL" id="KAD7117221.1"/>
    </source>
</evidence>
<comment type="caution">
    <text evidence="2">The sequence shown here is derived from an EMBL/GenBank/DDBJ whole genome shotgun (WGS) entry which is preliminary data.</text>
</comment>
<dbReference type="PANTHER" id="PTHR24559:SF427">
    <property type="entry name" value="RNA-DIRECTED DNA POLYMERASE"/>
    <property type="match status" value="1"/>
</dbReference>
<dbReference type="EMBL" id="SZYD01000002">
    <property type="protein sequence ID" value="KAD7117221.1"/>
    <property type="molecule type" value="Genomic_DNA"/>
</dbReference>
<dbReference type="CDD" id="cd01647">
    <property type="entry name" value="RT_LTR"/>
    <property type="match status" value="1"/>
</dbReference>
<reference evidence="2 3" key="1">
    <citation type="submission" date="2019-05" db="EMBL/GenBank/DDBJ databases">
        <title>Mikania micrantha, genome provides insights into the molecular mechanism of rapid growth.</title>
        <authorList>
            <person name="Liu B."/>
        </authorList>
    </citation>
    <scope>NUCLEOTIDE SEQUENCE [LARGE SCALE GENOMIC DNA]</scope>
    <source>
        <strain evidence="2">NLD-2019</strain>
        <tissue evidence="2">Leaf</tissue>
    </source>
</reference>
<dbReference type="Proteomes" id="UP000326396">
    <property type="component" value="Linkage Group LG10"/>
</dbReference>
<accession>A0A5N6PWN6</accession>
<dbReference type="SUPFAM" id="SSF56672">
    <property type="entry name" value="DNA/RNA polymerases"/>
    <property type="match status" value="1"/>
</dbReference>
<evidence type="ECO:0000259" key="1">
    <source>
        <dbReference type="PROSITE" id="PS50878"/>
    </source>
</evidence>
<sequence length="169" mass="20264">MCINYRKLNKVTIKNRYPLPQIDDLLDQLQGSSYYLKIDLRSSYHQLRIQEDDIPKTAFRTRYGHYEFLVIPFELTNAPAVFMDLMNRVCKPYLHKFVIMFIDDILIYSKNQEEHAEHLRLVLELLKNDRLYAKFSKCDFWIREVQFLGHVVNEKEIHVDPAKIEAIKN</sequence>
<evidence type="ECO:0000313" key="3">
    <source>
        <dbReference type="Proteomes" id="UP000326396"/>
    </source>
</evidence>
<organism evidence="2 3">
    <name type="scientific">Mikania micrantha</name>
    <name type="common">bitter vine</name>
    <dbReference type="NCBI Taxonomy" id="192012"/>
    <lineage>
        <taxon>Eukaryota</taxon>
        <taxon>Viridiplantae</taxon>
        <taxon>Streptophyta</taxon>
        <taxon>Embryophyta</taxon>
        <taxon>Tracheophyta</taxon>
        <taxon>Spermatophyta</taxon>
        <taxon>Magnoliopsida</taxon>
        <taxon>eudicotyledons</taxon>
        <taxon>Gunneridae</taxon>
        <taxon>Pentapetalae</taxon>
        <taxon>asterids</taxon>
        <taxon>campanulids</taxon>
        <taxon>Asterales</taxon>
        <taxon>Asteraceae</taxon>
        <taxon>Asteroideae</taxon>
        <taxon>Heliantheae alliance</taxon>
        <taxon>Eupatorieae</taxon>
        <taxon>Mikania</taxon>
    </lineage>
</organism>
<dbReference type="InterPro" id="IPR043502">
    <property type="entry name" value="DNA/RNA_pol_sf"/>
</dbReference>
<proteinExistence type="predicted"/>
<dbReference type="InterPro" id="IPR053134">
    <property type="entry name" value="RNA-dir_DNA_polymerase"/>
</dbReference>
<dbReference type="Pfam" id="PF00078">
    <property type="entry name" value="RVT_1"/>
    <property type="match status" value="1"/>
</dbReference>
<name>A0A5N6PWN6_9ASTR</name>
<protein>
    <recommendedName>
        <fullName evidence="1">Reverse transcriptase domain-containing protein</fullName>
    </recommendedName>
</protein>
<keyword evidence="3" id="KW-1185">Reference proteome</keyword>